<evidence type="ECO:0000256" key="1">
    <source>
        <dbReference type="SAM" id="MobiDB-lite"/>
    </source>
</evidence>
<sequence>METPEPELFVTIRGRYKEYAQAVEALENEENQDRSKHFAQAKGAWKLIQEQWDSMAEEEEGEEVDVEVVLRDGKLRLTKMVRIAARPTVQNMTERVEKAFNMKVELLFHQPRDVAPSPLAKSPRQPAPPLSLCSHNGHGHLYAYMMDRPQATSAPRGKWETQAKTPKAKTPRPPPKTVNEPKEEATAEEADTGAEGSQEEWKRKVQEQYDLYCRPWKIPPPKLSGDMLVPLTDPDLYKFFRISRRIWKKNKVFTKVVVPKPMQLICRPLYTGSFIEPVKLKKKEVPEVLQSNEERIKQQESEYKRLKAESDKLQPLMGAFHSIDHTKKGKPKRPQPMQPPGAKSLAAEVDDIIKKVTPAAPQGKVLTQQGLEEMLDKQIRLALLRKTDFQQKKEKLKEKEWEWTKKKLSTEQYENLQNRLIAITMERKKAFDKKREKIVDKMLNEGKLPTKKLKNDEWEELIKRQTEVEFKKREAAMKTRVKKLDAERPMNLVVLKNPAEYDQAASVQRLAVDSAAEKMTKREQLKATLNPEPPHKRLTQSQQDEMAARLSVKAS</sequence>
<dbReference type="AlphaFoldDB" id="A0A7S1J0Z4"/>
<reference evidence="2" key="1">
    <citation type="submission" date="2021-01" db="EMBL/GenBank/DDBJ databases">
        <authorList>
            <person name="Corre E."/>
            <person name="Pelletier E."/>
            <person name="Niang G."/>
            <person name="Scheremetjew M."/>
            <person name="Finn R."/>
            <person name="Kale V."/>
            <person name="Holt S."/>
            <person name="Cochrane G."/>
            <person name="Meng A."/>
            <person name="Brown T."/>
            <person name="Cohen L."/>
        </authorList>
    </citation>
    <scope>NUCLEOTIDE SEQUENCE</scope>
    <source>
        <strain evidence="2">NIES-381</strain>
    </source>
</reference>
<evidence type="ECO:0000313" key="2">
    <source>
        <dbReference type="EMBL" id="CAD9029367.1"/>
    </source>
</evidence>
<dbReference type="EMBL" id="HBGA01108735">
    <property type="protein sequence ID" value="CAD9029367.1"/>
    <property type="molecule type" value="Transcribed_RNA"/>
</dbReference>
<proteinExistence type="predicted"/>
<protein>
    <submittedName>
        <fullName evidence="2">Uncharacterized protein</fullName>
    </submittedName>
</protein>
<name>A0A7S1J0Z4_9EUGL</name>
<feature type="region of interest" description="Disordered" evidence="1">
    <location>
        <begin position="151"/>
        <end position="201"/>
    </location>
</feature>
<gene>
    <name evidence="2" type="ORF">EGYM00392_LOCUS40504</name>
</gene>
<feature type="region of interest" description="Disordered" evidence="1">
    <location>
        <begin position="518"/>
        <end position="555"/>
    </location>
</feature>
<organism evidence="2">
    <name type="scientific">Eutreptiella gymnastica</name>
    <dbReference type="NCBI Taxonomy" id="73025"/>
    <lineage>
        <taxon>Eukaryota</taxon>
        <taxon>Discoba</taxon>
        <taxon>Euglenozoa</taxon>
        <taxon>Euglenida</taxon>
        <taxon>Spirocuta</taxon>
        <taxon>Euglenophyceae</taxon>
        <taxon>Eutreptiales</taxon>
        <taxon>Eutreptiaceae</taxon>
        <taxon>Eutreptiella</taxon>
    </lineage>
</organism>
<accession>A0A7S1J0Z4</accession>